<dbReference type="Pfam" id="PF03928">
    <property type="entry name" value="HbpS-like"/>
    <property type="match status" value="1"/>
</dbReference>
<reference evidence="1" key="1">
    <citation type="submission" date="2022-01" db="EMBL/GenBank/DDBJ databases">
        <authorList>
            <person name="Jo J.-H."/>
            <person name="Im W.-T."/>
        </authorList>
    </citation>
    <scope>NUCLEOTIDE SEQUENCE</scope>
    <source>
        <strain evidence="1">I2-34</strain>
    </source>
</reference>
<accession>A0ABS9L8V4</accession>
<protein>
    <submittedName>
        <fullName evidence="1">Heme-binding protein</fullName>
    </submittedName>
</protein>
<dbReference type="RefSeq" id="WP_237822104.1">
    <property type="nucleotide sequence ID" value="NZ_JAKLTQ010000011.1"/>
</dbReference>
<dbReference type="PANTHER" id="PTHR34309">
    <property type="entry name" value="SLR1406 PROTEIN"/>
    <property type="match status" value="1"/>
</dbReference>
<name>A0ABS9L8V4_9MICC</name>
<sequence length="139" mass="13688">MTLTLTQANLIIDSAISKAKELDIRISVSVCDAGGRLLAFGRMDGGHWGAGYGSQGKAVAAAGFAKPSGLLAERAASPIMIGIAQAEGGHIFYAKGAVPIFADGVLVGACGVGGGTGEQDEECAGAGVAALQAISVLQG</sequence>
<evidence type="ECO:0000313" key="2">
    <source>
        <dbReference type="Proteomes" id="UP001165368"/>
    </source>
</evidence>
<comment type="caution">
    <text evidence="1">The sequence shown here is derived from an EMBL/GenBank/DDBJ whole genome shotgun (WGS) entry which is preliminary data.</text>
</comment>
<gene>
    <name evidence="1" type="ORF">LVY72_14525</name>
</gene>
<dbReference type="Gene3D" id="3.30.450.150">
    <property type="entry name" value="Haem-degrading domain"/>
    <property type="match status" value="1"/>
</dbReference>
<dbReference type="InterPro" id="IPR038084">
    <property type="entry name" value="PduO/GlcC-like_sf"/>
</dbReference>
<evidence type="ECO:0000313" key="1">
    <source>
        <dbReference type="EMBL" id="MCG2623116.1"/>
    </source>
</evidence>
<organism evidence="1 2">
    <name type="scientific">Arthrobacter hankyongi</name>
    <dbReference type="NCBI Taxonomy" id="2904801"/>
    <lineage>
        <taxon>Bacteria</taxon>
        <taxon>Bacillati</taxon>
        <taxon>Actinomycetota</taxon>
        <taxon>Actinomycetes</taxon>
        <taxon>Micrococcales</taxon>
        <taxon>Micrococcaceae</taxon>
        <taxon>Arthrobacter</taxon>
    </lineage>
</organism>
<dbReference type="EMBL" id="JAKLTQ010000011">
    <property type="protein sequence ID" value="MCG2623116.1"/>
    <property type="molecule type" value="Genomic_DNA"/>
</dbReference>
<dbReference type="InterPro" id="IPR052517">
    <property type="entry name" value="GlcG_carb_metab_protein"/>
</dbReference>
<keyword evidence="2" id="KW-1185">Reference proteome</keyword>
<dbReference type="Proteomes" id="UP001165368">
    <property type="component" value="Unassembled WGS sequence"/>
</dbReference>
<dbReference type="PANTHER" id="PTHR34309:SF1">
    <property type="entry name" value="PROTEIN GLCG"/>
    <property type="match status" value="1"/>
</dbReference>
<proteinExistence type="predicted"/>
<dbReference type="InterPro" id="IPR005624">
    <property type="entry name" value="PduO/GlcC-like"/>
</dbReference>
<dbReference type="SUPFAM" id="SSF143744">
    <property type="entry name" value="GlcG-like"/>
    <property type="match status" value="1"/>
</dbReference>